<protein>
    <submittedName>
        <fullName evidence="1">5401_t:CDS:1</fullName>
    </submittedName>
</protein>
<accession>A0A9N9DM80</accession>
<reference evidence="1" key="1">
    <citation type="submission" date="2021-06" db="EMBL/GenBank/DDBJ databases">
        <authorList>
            <person name="Kallberg Y."/>
            <person name="Tangrot J."/>
            <person name="Rosling A."/>
        </authorList>
    </citation>
    <scope>NUCLEOTIDE SEQUENCE</scope>
    <source>
        <strain evidence="1">IA702</strain>
    </source>
</reference>
<dbReference type="AlphaFoldDB" id="A0A9N9DM80"/>
<proteinExistence type="predicted"/>
<dbReference type="Proteomes" id="UP000789572">
    <property type="component" value="Unassembled WGS sequence"/>
</dbReference>
<evidence type="ECO:0000313" key="1">
    <source>
        <dbReference type="EMBL" id="CAG8645236.1"/>
    </source>
</evidence>
<feature type="non-terminal residue" evidence="1">
    <location>
        <position position="59"/>
    </location>
</feature>
<dbReference type="EMBL" id="CAJVPJ010003826">
    <property type="protein sequence ID" value="CAG8645236.1"/>
    <property type="molecule type" value="Genomic_DNA"/>
</dbReference>
<keyword evidence="2" id="KW-1185">Reference proteome</keyword>
<organism evidence="1 2">
    <name type="scientific">Paraglomus occultum</name>
    <dbReference type="NCBI Taxonomy" id="144539"/>
    <lineage>
        <taxon>Eukaryota</taxon>
        <taxon>Fungi</taxon>
        <taxon>Fungi incertae sedis</taxon>
        <taxon>Mucoromycota</taxon>
        <taxon>Glomeromycotina</taxon>
        <taxon>Glomeromycetes</taxon>
        <taxon>Paraglomerales</taxon>
        <taxon>Paraglomeraceae</taxon>
        <taxon>Paraglomus</taxon>
    </lineage>
</organism>
<name>A0A9N9DM80_9GLOM</name>
<gene>
    <name evidence="1" type="ORF">POCULU_LOCUS9643</name>
</gene>
<evidence type="ECO:0000313" key="2">
    <source>
        <dbReference type="Proteomes" id="UP000789572"/>
    </source>
</evidence>
<sequence>MSRAIAMMMKNSLNVEIPGRTGGRPPTQTARHSTIINLRRKQQNERVLDRWLLGRREIS</sequence>
<comment type="caution">
    <text evidence="1">The sequence shown here is derived from an EMBL/GenBank/DDBJ whole genome shotgun (WGS) entry which is preliminary data.</text>
</comment>